<gene>
    <name evidence="3" type="ORF">HER39_08205</name>
</gene>
<feature type="chain" id="PRO_5045932384" evidence="2">
    <location>
        <begin position="47"/>
        <end position="144"/>
    </location>
</feature>
<feature type="region of interest" description="Disordered" evidence="1">
    <location>
        <begin position="43"/>
        <end position="111"/>
    </location>
</feature>
<accession>A0ABX1JP07</accession>
<feature type="non-terminal residue" evidence="3">
    <location>
        <position position="144"/>
    </location>
</feature>
<reference evidence="3 4" key="1">
    <citation type="submission" date="2020-04" db="EMBL/GenBank/DDBJ databases">
        <authorList>
            <person name="Liu S."/>
        </authorList>
    </citation>
    <scope>NUCLEOTIDE SEQUENCE [LARGE SCALE GENOMIC DNA]</scope>
    <source>
        <strain evidence="3 4">CGMCC 1.15091</strain>
    </source>
</reference>
<name>A0ABX1JP07_9MICC</name>
<feature type="compositionally biased region" description="Low complexity" evidence="1">
    <location>
        <begin position="46"/>
        <end position="64"/>
    </location>
</feature>
<evidence type="ECO:0000256" key="1">
    <source>
        <dbReference type="SAM" id="MobiDB-lite"/>
    </source>
</evidence>
<keyword evidence="4" id="KW-1185">Reference proteome</keyword>
<sequence>MTAIDHERRDQNRTRRRLQQHKRLRGGLALGLAAAALLSTAGTVFAGPGPAPADAAPDSPLLSPVSLVQPSGSARPAEAEGGPVPAAEARVQAAQEQAAAQKAADRKAAGAAAEKAARAKAAAGKPVDDPAAAKAYAAGQLPGF</sequence>
<keyword evidence="2" id="KW-0732">Signal</keyword>
<feature type="compositionally biased region" description="Basic and acidic residues" evidence="1">
    <location>
        <begin position="1"/>
        <end position="13"/>
    </location>
</feature>
<feature type="signal peptide" evidence="2">
    <location>
        <begin position="1"/>
        <end position="46"/>
    </location>
</feature>
<dbReference type="EMBL" id="JAAZSR010000102">
    <property type="protein sequence ID" value="NKX50549.1"/>
    <property type="molecule type" value="Genomic_DNA"/>
</dbReference>
<protein>
    <submittedName>
        <fullName evidence="3">Uncharacterized protein</fullName>
    </submittedName>
</protein>
<dbReference type="Proteomes" id="UP000523795">
    <property type="component" value="Unassembled WGS sequence"/>
</dbReference>
<organism evidence="3 4">
    <name type="scientific">Arthrobacter deserti</name>
    <dbReference type="NCBI Taxonomy" id="1742687"/>
    <lineage>
        <taxon>Bacteria</taxon>
        <taxon>Bacillati</taxon>
        <taxon>Actinomycetota</taxon>
        <taxon>Actinomycetes</taxon>
        <taxon>Micrococcales</taxon>
        <taxon>Micrococcaceae</taxon>
        <taxon>Arthrobacter</taxon>
    </lineage>
</organism>
<feature type="compositionally biased region" description="Low complexity" evidence="1">
    <location>
        <begin position="74"/>
        <end position="102"/>
    </location>
</feature>
<evidence type="ECO:0000256" key="2">
    <source>
        <dbReference type="SAM" id="SignalP"/>
    </source>
</evidence>
<proteinExistence type="predicted"/>
<evidence type="ECO:0000313" key="4">
    <source>
        <dbReference type="Proteomes" id="UP000523795"/>
    </source>
</evidence>
<comment type="caution">
    <text evidence="3">The sequence shown here is derived from an EMBL/GenBank/DDBJ whole genome shotgun (WGS) entry which is preliminary data.</text>
</comment>
<evidence type="ECO:0000313" key="3">
    <source>
        <dbReference type="EMBL" id="NKX50549.1"/>
    </source>
</evidence>
<feature type="region of interest" description="Disordered" evidence="1">
    <location>
        <begin position="1"/>
        <end position="22"/>
    </location>
</feature>